<evidence type="ECO:0000313" key="12">
    <source>
        <dbReference type="EMBL" id="AEV95215.1"/>
    </source>
</evidence>
<evidence type="ECO:0000256" key="9">
    <source>
        <dbReference type="ARBA" id="ARBA00047937"/>
    </source>
</evidence>
<dbReference type="GO" id="GO:0004814">
    <property type="term" value="F:arginine-tRNA ligase activity"/>
    <property type="evidence" value="ECO:0007669"/>
    <property type="project" value="InterPro"/>
</dbReference>
<organism evidence="12 13">
    <name type="scientific">Pediococcus claussenii (strain ATCC BAA-344 / DSM 14800 / JCM 18046 / KCTC 3811 / LMG 21948 / P06)</name>
    <dbReference type="NCBI Taxonomy" id="701521"/>
    <lineage>
        <taxon>Bacteria</taxon>
        <taxon>Bacillati</taxon>
        <taxon>Bacillota</taxon>
        <taxon>Bacilli</taxon>
        <taxon>Lactobacillales</taxon>
        <taxon>Lactobacillaceae</taxon>
        <taxon>Pediococcus</taxon>
    </lineage>
</organism>
<dbReference type="PATRIC" id="fig|701521.8.peg.894"/>
<evidence type="ECO:0000256" key="2">
    <source>
        <dbReference type="ARBA" id="ARBA00008226"/>
    </source>
</evidence>
<dbReference type="InterPro" id="IPR015944">
    <property type="entry name" value="Gly-tRNA-synth_bsu"/>
</dbReference>
<dbReference type="PANTHER" id="PTHR30075">
    <property type="entry name" value="GLYCYL-TRNA SYNTHETASE"/>
    <property type="match status" value="1"/>
</dbReference>
<keyword evidence="7 10" id="KW-0648">Protein biosynthesis</keyword>
<sequence>MMHDYLLELGLEEIPAHIVTPSINQLVERVSQFLEDQQLTFEKIEKFSTPRRLAIKVSGLSDTQPNSEIDAKGPAKKIALDENGAWTKAAMGFARGQGASVEDISFKEVKGTEYVFIHKEVIGKNIKDILPGIKKVIESMNFPTMMKWADFDFKFVRPIRWIVSLLDDEILPFNILDVKAGRMTQGHRFLGNPTTIDNANQYEAKLREEFVLVKADERKDLIRQQIAAIAGEKGWVVQPNTELLEEVNNLVEWPTAFSGQFDPKYLNIPEEVLITSMRDHQRFFFVRDHEGKLLPNFISVRNGNEEHIDNVARGNEKVLTARLEDANFFFTEDQKMTIESYVEKLKKVSFHDKIGTMYEKMLRVRSIASTLFNELDLNASDVNEADLTRAASIYKFDLVTGMVGEFPELQGVMGEKYALLQGENKNVSTAIREHYMPISSDGALPETLYGAVLALADKFDNLFSFFSADMIPTGSNDPYALRRHAIGIVRILENRQWDLNLKDFTQHVQEKLVEDGTAFGVDVKHNNSELHHFFDDRLHQLMDNAKIRYDIADAVLSGNNPELIGKLRYAELLVSESKNSSFKDTIEALTRVQRIASKSKNVNSIIDESLFENDSEVKLFKVISSLRFNLEDPTQFVQNLFSLKNVITDYFEQTMVMDKNEKIKNNRLNQMTVLNNLITSVADFTKVNVK</sequence>
<evidence type="ECO:0000256" key="6">
    <source>
        <dbReference type="ARBA" id="ARBA00022840"/>
    </source>
</evidence>
<dbReference type="Pfam" id="PF02092">
    <property type="entry name" value="tRNA_synt_2f"/>
    <property type="match status" value="1"/>
</dbReference>
<evidence type="ECO:0000256" key="7">
    <source>
        <dbReference type="ARBA" id="ARBA00022917"/>
    </source>
</evidence>
<dbReference type="PRINTS" id="PR01045">
    <property type="entry name" value="TRNASYNTHGB"/>
</dbReference>
<comment type="similarity">
    <text evidence="2 10">Belongs to the class-II aminoacyl-tRNA synthetase family.</text>
</comment>
<dbReference type="NCBIfam" id="TIGR00211">
    <property type="entry name" value="glyS"/>
    <property type="match status" value="1"/>
</dbReference>
<comment type="subcellular location">
    <subcellularLocation>
        <location evidence="1 10">Cytoplasm</location>
    </subcellularLocation>
</comment>
<evidence type="ECO:0000256" key="10">
    <source>
        <dbReference type="HAMAP-Rule" id="MF_00255"/>
    </source>
</evidence>
<feature type="domain" description="DALR anticodon binding" evidence="11">
    <location>
        <begin position="587"/>
        <end position="679"/>
    </location>
</feature>
<dbReference type="GO" id="GO:0005524">
    <property type="term" value="F:ATP binding"/>
    <property type="evidence" value="ECO:0007669"/>
    <property type="project" value="UniProtKB-UniRule"/>
</dbReference>
<dbReference type="GO" id="GO:0006426">
    <property type="term" value="P:glycyl-tRNA aminoacylation"/>
    <property type="evidence" value="ECO:0007669"/>
    <property type="project" value="UniProtKB-UniRule"/>
</dbReference>
<keyword evidence="6 10" id="KW-0067">ATP-binding</keyword>
<evidence type="ECO:0000256" key="8">
    <source>
        <dbReference type="ARBA" id="ARBA00023146"/>
    </source>
</evidence>
<keyword evidence="4 10" id="KW-0436">Ligase</keyword>
<name>G8PD80_PEDCP</name>
<dbReference type="GO" id="GO:0006420">
    <property type="term" value="P:arginyl-tRNA aminoacylation"/>
    <property type="evidence" value="ECO:0007669"/>
    <property type="project" value="InterPro"/>
</dbReference>
<dbReference type="InterPro" id="IPR006194">
    <property type="entry name" value="Gly-tRNA-synth_heterodimer"/>
</dbReference>
<reference evidence="12 13" key="1">
    <citation type="journal article" date="2012" name="J. Bacteriol.">
        <title>Complete Genome Sequence of the Beer Spoilage Organism Pediococcus claussenii ATCC BAA-344T.</title>
        <authorList>
            <person name="Pittet V."/>
            <person name="Abegunde T."/>
            <person name="Marfleet T."/>
            <person name="Haakensen M."/>
            <person name="Morrow K."/>
            <person name="Jayaprakash T."/>
            <person name="Schroeder K."/>
            <person name="Trost B."/>
            <person name="Byrns S."/>
            <person name="Bergsveinson J."/>
            <person name="Kusalik A."/>
            <person name="Ziola B."/>
        </authorList>
    </citation>
    <scope>NUCLEOTIDE SEQUENCE [LARGE SCALE GENOMIC DNA]</scope>
    <source>
        <strain evidence="12 13">ATCC BAA-344</strain>
    </source>
</reference>
<evidence type="ECO:0000256" key="5">
    <source>
        <dbReference type="ARBA" id="ARBA00022741"/>
    </source>
</evidence>
<dbReference type="EMBL" id="CP003137">
    <property type="protein sequence ID" value="AEV95215.1"/>
    <property type="molecule type" value="Genomic_DNA"/>
</dbReference>
<dbReference type="GO" id="GO:0004820">
    <property type="term" value="F:glycine-tRNA ligase activity"/>
    <property type="evidence" value="ECO:0007669"/>
    <property type="project" value="UniProtKB-UniRule"/>
</dbReference>
<proteinExistence type="inferred from homology"/>
<dbReference type="GO" id="GO:0005829">
    <property type="term" value="C:cytosol"/>
    <property type="evidence" value="ECO:0007669"/>
    <property type="project" value="TreeGrafter"/>
</dbReference>
<dbReference type="EC" id="6.1.1.14" evidence="10"/>
<dbReference type="Proteomes" id="UP000005444">
    <property type="component" value="Chromosome"/>
</dbReference>
<dbReference type="SUPFAM" id="SSF109604">
    <property type="entry name" value="HD-domain/PDEase-like"/>
    <property type="match status" value="1"/>
</dbReference>
<dbReference type="STRING" id="701521.PECL_946"/>
<keyword evidence="3 10" id="KW-0963">Cytoplasm</keyword>
<dbReference type="PANTHER" id="PTHR30075:SF2">
    <property type="entry name" value="GLYCINE--TRNA LIGASE, CHLOROPLASTIC_MITOCHONDRIAL 2"/>
    <property type="match status" value="1"/>
</dbReference>
<evidence type="ECO:0000256" key="1">
    <source>
        <dbReference type="ARBA" id="ARBA00004496"/>
    </source>
</evidence>
<dbReference type="KEGG" id="pce:PECL_946"/>
<dbReference type="RefSeq" id="WP_014215412.1">
    <property type="nucleotide sequence ID" value="NC_016605.1"/>
</dbReference>
<evidence type="ECO:0000256" key="4">
    <source>
        <dbReference type="ARBA" id="ARBA00022598"/>
    </source>
</evidence>
<keyword evidence="8 10" id="KW-0030">Aminoacyl-tRNA synthetase</keyword>
<dbReference type="InterPro" id="IPR008909">
    <property type="entry name" value="DALR_anticod-bd"/>
</dbReference>
<accession>G8PD80</accession>
<dbReference type="PROSITE" id="PS50861">
    <property type="entry name" value="AA_TRNA_LIGASE_II_GLYAB"/>
    <property type="match status" value="1"/>
</dbReference>
<dbReference type="HAMAP" id="MF_00255">
    <property type="entry name" value="Gly_tRNA_synth_beta"/>
    <property type="match status" value="1"/>
</dbReference>
<dbReference type="eggNOG" id="COG0751">
    <property type="taxonomic scope" value="Bacteria"/>
</dbReference>
<evidence type="ECO:0000256" key="3">
    <source>
        <dbReference type="ARBA" id="ARBA00022490"/>
    </source>
</evidence>
<dbReference type="AlphaFoldDB" id="G8PD80"/>
<comment type="subunit">
    <text evidence="10">Tetramer of two alpha and two beta subunits.</text>
</comment>
<evidence type="ECO:0000313" key="13">
    <source>
        <dbReference type="Proteomes" id="UP000005444"/>
    </source>
</evidence>
<keyword evidence="5 10" id="KW-0547">Nucleotide-binding</keyword>
<dbReference type="Pfam" id="PF05746">
    <property type="entry name" value="DALR_1"/>
    <property type="match status" value="1"/>
</dbReference>
<dbReference type="HOGENOM" id="CLU_007220_2_2_9"/>
<keyword evidence="13" id="KW-1185">Reference proteome</keyword>
<evidence type="ECO:0000259" key="11">
    <source>
        <dbReference type="Pfam" id="PF05746"/>
    </source>
</evidence>
<protein>
    <recommendedName>
        <fullName evidence="10">Glycine--tRNA ligase beta subunit</fullName>
        <ecNumber evidence="10">6.1.1.14</ecNumber>
    </recommendedName>
    <alternativeName>
        <fullName evidence="10">Glycyl-tRNA synthetase beta subunit</fullName>
        <shortName evidence="10">GlyRS</shortName>
    </alternativeName>
</protein>
<gene>
    <name evidence="10 12" type="primary">glyS</name>
    <name evidence="12" type="ordered locus">PECL_946</name>
</gene>
<comment type="catalytic activity">
    <reaction evidence="9 10">
        <text>tRNA(Gly) + glycine + ATP = glycyl-tRNA(Gly) + AMP + diphosphate</text>
        <dbReference type="Rhea" id="RHEA:16013"/>
        <dbReference type="Rhea" id="RHEA-COMP:9664"/>
        <dbReference type="Rhea" id="RHEA-COMP:9683"/>
        <dbReference type="ChEBI" id="CHEBI:30616"/>
        <dbReference type="ChEBI" id="CHEBI:33019"/>
        <dbReference type="ChEBI" id="CHEBI:57305"/>
        <dbReference type="ChEBI" id="CHEBI:78442"/>
        <dbReference type="ChEBI" id="CHEBI:78522"/>
        <dbReference type="ChEBI" id="CHEBI:456215"/>
        <dbReference type="EC" id="6.1.1.14"/>
    </reaction>
</comment>